<evidence type="ECO:0000313" key="14">
    <source>
        <dbReference type="Proteomes" id="UP000663829"/>
    </source>
</evidence>
<keyword evidence="14" id="KW-1185">Reference proteome</keyword>
<evidence type="ECO:0000313" key="12">
    <source>
        <dbReference type="EMBL" id="CAF3741256.1"/>
    </source>
</evidence>
<dbReference type="Gene3D" id="3.40.50.300">
    <property type="entry name" value="P-loop containing nucleotide triphosphate hydrolases"/>
    <property type="match status" value="1"/>
</dbReference>
<dbReference type="GO" id="GO:0005525">
    <property type="term" value="F:GTP binding"/>
    <property type="evidence" value="ECO:0007669"/>
    <property type="project" value="UniProtKB-KW"/>
</dbReference>
<dbReference type="PROSITE" id="PS51420">
    <property type="entry name" value="RHO"/>
    <property type="match status" value="1"/>
</dbReference>
<gene>
    <name evidence="9" type="ORF">GPM918_LOCUS12077</name>
    <name evidence="10" type="ORF">GPM918_LOCUS12080</name>
    <name evidence="8" type="ORF">OVA965_LOCUS5137</name>
    <name evidence="12" type="ORF">SRO942_LOCUS12078</name>
    <name evidence="13" type="ORF">SRO942_LOCUS12081</name>
    <name evidence="11" type="ORF">TMI583_LOCUS5131</name>
</gene>
<dbReference type="EMBL" id="CAJNOQ010002600">
    <property type="protein sequence ID" value="CAF0967928.1"/>
    <property type="molecule type" value="Genomic_DNA"/>
</dbReference>
<dbReference type="InterPro" id="IPR050209">
    <property type="entry name" value="Rab_GTPases_membrane_traffic"/>
</dbReference>
<dbReference type="Proteomes" id="UP000681722">
    <property type="component" value="Unassembled WGS sequence"/>
</dbReference>
<dbReference type="PROSITE" id="PS51419">
    <property type="entry name" value="RAB"/>
    <property type="match status" value="1"/>
</dbReference>
<dbReference type="AlphaFoldDB" id="A0A814ELN8"/>
<evidence type="ECO:0000313" key="8">
    <source>
        <dbReference type="EMBL" id="CAF0810815.1"/>
    </source>
</evidence>
<keyword evidence="4" id="KW-0342">GTP-binding</keyword>
<evidence type="ECO:0000256" key="5">
    <source>
        <dbReference type="ARBA" id="ARBA00023136"/>
    </source>
</evidence>
<dbReference type="InterPro" id="IPR001806">
    <property type="entry name" value="Small_GTPase"/>
</dbReference>
<evidence type="ECO:0000256" key="2">
    <source>
        <dbReference type="ARBA" id="ARBA00006270"/>
    </source>
</evidence>
<dbReference type="Proteomes" id="UP000682733">
    <property type="component" value="Unassembled WGS sequence"/>
</dbReference>
<proteinExistence type="inferred from homology"/>
<dbReference type="SMART" id="SM00176">
    <property type="entry name" value="RAN"/>
    <property type="match status" value="1"/>
</dbReference>
<dbReference type="InterPro" id="IPR027417">
    <property type="entry name" value="P-loop_NTPase"/>
</dbReference>
<dbReference type="GO" id="GO:0016020">
    <property type="term" value="C:membrane"/>
    <property type="evidence" value="ECO:0007669"/>
    <property type="project" value="UniProtKB-SubCell"/>
</dbReference>
<comment type="caution">
    <text evidence="9">The sequence shown here is derived from an EMBL/GenBank/DDBJ whole genome shotgun (WGS) entry which is preliminary data.</text>
</comment>
<evidence type="ECO:0000256" key="3">
    <source>
        <dbReference type="ARBA" id="ARBA00022741"/>
    </source>
</evidence>
<dbReference type="PROSITE" id="PS51421">
    <property type="entry name" value="RAS"/>
    <property type="match status" value="1"/>
</dbReference>
<dbReference type="SUPFAM" id="SSF52540">
    <property type="entry name" value="P-loop containing nucleoside triphosphate hydrolases"/>
    <property type="match status" value="1"/>
</dbReference>
<dbReference type="EMBL" id="CAJNOQ010002600">
    <property type="protein sequence ID" value="CAF0967989.1"/>
    <property type="molecule type" value="Genomic_DNA"/>
</dbReference>
<comment type="subcellular location">
    <subcellularLocation>
        <location evidence="1">Membrane</location>
        <topology evidence="1">Lipid-anchor</topology>
    </subcellularLocation>
</comment>
<dbReference type="EMBL" id="CAJOBC010002600">
    <property type="protein sequence ID" value="CAF3741256.1"/>
    <property type="molecule type" value="Genomic_DNA"/>
</dbReference>
<dbReference type="EMBL" id="CAJNOK010001414">
    <property type="protein sequence ID" value="CAF0810815.1"/>
    <property type="molecule type" value="Genomic_DNA"/>
</dbReference>
<accession>A0A814ELN8</accession>
<dbReference type="Proteomes" id="UP000663829">
    <property type="component" value="Unassembled WGS sequence"/>
</dbReference>
<dbReference type="OrthoDB" id="9989112at2759"/>
<evidence type="ECO:0000256" key="7">
    <source>
        <dbReference type="ARBA" id="ARBA00023289"/>
    </source>
</evidence>
<dbReference type="EMBL" id="CAJOBC010002600">
    <property type="protein sequence ID" value="CAF3741305.1"/>
    <property type="molecule type" value="Genomic_DNA"/>
</dbReference>
<name>A0A814ELN8_9BILA</name>
<dbReference type="SMART" id="SM00174">
    <property type="entry name" value="RHO"/>
    <property type="match status" value="1"/>
</dbReference>
<evidence type="ECO:0000256" key="6">
    <source>
        <dbReference type="ARBA" id="ARBA00023288"/>
    </source>
</evidence>
<reference evidence="9" key="1">
    <citation type="submission" date="2021-02" db="EMBL/GenBank/DDBJ databases">
        <authorList>
            <person name="Nowell W R."/>
        </authorList>
    </citation>
    <scope>NUCLEOTIDE SEQUENCE</scope>
</reference>
<dbReference type="Proteomes" id="UP000677228">
    <property type="component" value="Unassembled WGS sequence"/>
</dbReference>
<dbReference type="SMART" id="SM00173">
    <property type="entry name" value="RAS"/>
    <property type="match status" value="1"/>
</dbReference>
<keyword evidence="7" id="KW-0636">Prenylation</keyword>
<evidence type="ECO:0000313" key="13">
    <source>
        <dbReference type="EMBL" id="CAF3741305.1"/>
    </source>
</evidence>
<evidence type="ECO:0000256" key="4">
    <source>
        <dbReference type="ARBA" id="ARBA00023134"/>
    </source>
</evidence>
<evidence type="ECO:0000313" key="10">
    <source>
        <dbReference type="EMBL" id="CAF0967989.1"/>
    </source>
</evidence>
<dbReference type="SMART" id="SM00175">
    <property type="entry name" value="RAB"/>
    <property type="match status" value="1"/>
</dbReference>
<keyword evidence="5" id="KW-0472">Membrane</keyword>
<evidence type="ECO:0000313" key="9">
    <source>
        <dbReference type="EMBL" id="CAF0967928.1"/>
    </source>
</evidence>
<sequence>MFKLVLTGDAGVGKSQLLSRFTRNEFALGSASTIGVEFSTKEVQINRNIVRCQIWDTAGQERFIAITKPFYRNALGALLIFDIQRLETFNNLDRWFQEIRANVGPNPCTIMLIGNKIDQRHIRAVTTDAAKRYAEEKNIKYMETSALDATNVEQAFQQLIQDVHEEYTKKLRRDSFTKIILPDGFPLQPHENSTKPEASSCCF</sequence>
<dbReference type="InterPro" id="IPR005225">
    <property type="entry name" value="Small_GTP-bd"/>
</dbReference>
<evidence type="ECO:0000256" key="1">
    <source>
        <dbReference type="ARBA" id="ARBA00004635"/>
    </source>
</evidence>
<evidence type="ECO:0000313" key="11">
    <source>
        <dbReference type="EMBL" id="CAF3594568.1"/>
    </source>
</evidence>
<dbReference type="Pfam" id="PF00071">
    <property type="entry name" value="Ras"/>
    <property type="match status" value="1"/>
</dbReference>
<dbReference type="NCBIfam" id="TIGR00231">
    <property type="entry name" value="small_GTP"/>
    <property type="match status" value="1"/>
</dbReference>
<comment type="similarity">
    <text evidence="2">Belongs to the small GTPase superfamily. Rab family.</text>
</comment>
<keyword evidence="3" id="KW-0547">Nucleotide-binding</keyword>
<dbReference type="PRINTS" id="PR00449">
    <property type="entry name" value="RASTRNSFRMNG"/>
</dbReference>
<dbReference type="GO" id="GO:0003924">
    <property type="term" value="F:GTPase activity"/>
    <property type="evidence" value="ECO:0007669"/>
    <property type="project" value="InterPro"/>
</dbReference>
<dbReference type="EMBL" id="CAJOBA010001413">
    <property type="protein sequence ID" value="CAF3594568.1"/>
    <property type="molecule type" value="Genomic_DNA"/>
</dbReference>
<organism evidence="9 14">
    <name type="scientific">Didymodactylos carnosus</name>
    <dbReference type="NCBI Taxonomy" id="1234261"/>
    <lineage>
        <taxon>Eukaryota</taxon>
        <taxon>Metazoa</taxon>
        <taxon>Spiralia</taxon>
        <taxon>Gnathifera</taxon>
        <taxon>Rotifera</taxon>
        <taxon>Eurotatoria</taxon>
        <taxon>Bdelloidea</taxon>
        <taxon>Philodinida</taxon>
        <taxon>Philodinidae</taxon>
        <taxon>Didymodactylos</taxon>
    </lineage>
</organism>
<dbReference type="FunFam" id="3.40.50.300:FF:000274">
    <property type="entry name" value="ras-related protein RABA5a"/>
    <property type="match status" value="1"/>
</dbReference>
<protein>
    <submittedName>
        <fullName evidence="9">Uncharacterized protein</fullName>
    </submittedName>
</protein>
<keyword evidence="6" id="KW-0449">Lipoprotein</keyword>
<dbReference type="PANTHER" id="PTHR47979">
    <property type="entry name" value="DRAB11-RELATED"/>
    <property type="match status" value="1"/>
</dbReference>